<dbReference type="PANTHER" id="PTHR30483:SF6">
    <property type="entry name" value="PERIPLASMIC BINDING PROTEIN OF ABC TRANSPORTER FOR NATURAL AMINO ACIDS"/>
    <property type="match status" value="1"/>
</dbReference>
<keyword evidence="2 4" id="KW-0732">Signal</keyword>
<dbReference type="Pfam" id="PF13458">
    <property type="entry name" value="Peripla_BP_6"/>
    <property type="match status" value="1"/>
</dbReference>
<evidence type="ECO:0000256" key="2">
    <source>
        <dbReference type="ARBA" id="ARBA00022729"/>
    </source>
</evidence>
<dbReference type="Gene3D" id="3.40.50.2300">
    <property type="match status" value="2"/>
</dbReference>
<keyword evidence="3" id="KW-0029">Amino-acid transport</keyword>
<feature type="domain" description="Leucine-binding protein" evidence="5">
    <location>
        <begin position="30"/>
        <end position="375"/>
    </location>
</feature>
<keyword evidence="7" id="KW-1185">Reference proteome</keyword>
<organism evidence="6 7">
    <name type="scientific">Ruixingdingia sedimenti</name>
    <dbReference type="NCBI Taxonomy" id="3073604"/>
    <lineage>
        <taxon>Bacteria</taxon>
        <taxon>Pseudomonadati</taxon>
        <taxon>Pseudomonadota</taxon>
        <taxon>Alphaproteobacteria</taxon>
        <taxon>Rhodobacterales</taxon>
        <taxon>Paracoccaceae</taxon>
        <taxon>Ruixingdingia</taxon>
    </lineage>
</organism>
<protein>
    <submittedName>
        <fullName evidence="6">Branched-chain amino acid ABC transporter substrate-binding protein</fullName>
    </submittedName>
</protein>
<dbReference type="SUPFAM" id="SSF53822">
    <property type="entry name" value="Periplasmic binding protein-like I"/>
    <property type="match status" value="1"/>
</dbReference>
<feature type="signal peptide" evidence="4">
    <location>
        <begin position="1"/>
        <end position="23"/>
    </location>
</feature>
<evidence type="ECO:0000256" key="3">
    <source>
        <dbReference type="ARBA" id="ARBA00022970"/>
    </source>
</evidence>
<comment type="caution">
    <text evidence="6">The sequence shown here is derived from an EMBL/GenBank/DDBJ whole genome shotgun (WGS) entry which is preliminary data.</text>
</comment>
<keyword evidence="3" id="KW-0813">Transport</keyword>
<proteinExistence type="inferred from homology"/>
<dbReference type="RefSeq" id="WP_310457796.1">
    <property type="nucleotide sequence ID" value="NZ_JAVKPH010000014.1"/>
</dbReference>
<evidence type="ECO:0000256" key="4">
    <source>
        <dbReference type="SAM" id="SignalP"/>
    </source>
</evidence>
<reference evidence="6 7" key="1">
    <citation type="submission" date="2023-09" db="EMBL/GenBank/DDBJ databases">
        <title>Xinfangfangia sedmenti sp. nov., isolated the sedment.</title>
        <authorList>
            <person name="Xu L."/>
        </authorList>
    </citation>
    <scope>NUCLEOTIDE SEQUENCE [LARGE SCALE GENOMIC DNA]</scope>
    <source>
        <strain evidence="6 7">LG-4</strain>
    </source>
</reference>
<dbReference type="EMBL" id="JAVKPH010000014">
    <property type="protein sequence ID" value="MDR5653558.1"/>
    <property type="molecule type" value="Genomic_DNA"/>
</dbReference>
<evidence type="ECO:0000313" key="7">
    <source>
        <dbReference type="Proteomes" id="UP001247754"/>
    </source>
</evidence>
<comment type="similarity">
    <text evidence="1">Belongs to the leucine-binding protein family.</text>
</comment>
<accession>A0ABU1FAB6</accession>
<dbReference type="InterPro" id="IPR028082">
    <property type="entry name" value="Peripla_BP_I"/>
</dbReference>
<dbReference type="InterPro" id="IPR051010">
    <property type="entry name" value="BCAA_transport"/>
</dbReference>
<dbReference type="Proteomes" id="UP001247754">
    <property type="component" value="Unassembled WGS sequence"/>
</dbReference>
<name>A0ABU1FAB6_9RHOB</name>
<dbReference type="InterPro" id="IPR028081">
    <property type="entry name" value="Leu-bd"/>
</dbReference>
<evidence type="ECO:0000256" key="1">
    <source>
        <dbReference type="ARBA" id="ARBA00010062"/>
    </source>
</evidence>
<evidence type="ECO:0000259" key="5">
    <source>
        <dbReference type="Pfam" id="PF13458"/>
    </source>
</evidence>
<gene>
    <name evidence="6" type="ORF">RGD00_13150</name>
</gene>
<sequence length="382" mass="41068">MKITRRATLGMMAALAAPSILRAQSAGVQHVGVMLPFSGIASVEGLQTIKGIELAVEEFNASGRYPKTIEILREDDESNASKGVAAVRKLIENHEVPFIVGTYASAVALAATRVAREYKVPMLTGGSTGAAVTEDNPPGDPWFFRAFPDSNDQGEHTAQDIIRVLGKKKIAIMHDRTPYGTSLAEQVQRVVAAEPGGEIVFVDNYATGEQDFFPVLTRLRQIAPEAVYIGGWAADGAMMVRQAREVGLDTQFVGSGSMITDDFIRLAGPASEGFAVATLYEPGTTNPHGKAYGERHLARWGENGNTMTGLGYDSMSIGLEAMARVGEPDSAKIQQMIYKGMADFPIVTGPGEQYAKFTEKGGVLYRMMMSRVVNGKREIIAG</sequence>
<feature type="chain" id="PRO_5045842649" evidence="4">
    <location>
        <begin position="24"/>
        <end position="382"/>
    </location>
</feature>
<dbReference type="CDD" id="cd06342">
    <property type="entry name" value="PBP1_ABC_LIVBP-like"/>
    <property type="match status" value="1"/>
</dbReference>
<evidence type="ECO:0000313" key="6">
    <source>
        <dbReference type="EMBL" id="MDR5653558.1"/>
    </source>
</evidence>
<dbReference type="PANTHER" id="PTHR30483">
    <property type="entry name" value="LEUCINE-SPECIFIC-BINDING PROTEIN"/>
    <property type="match status" value="1"/>
</dbReference>